<evidence type="ECO:0000256" key="1">
    <source>
        <dbReference type="SAM" id="SignalP"/>
    </source>
</evidence>
<dbReference type="AlphaFoldDB" id="A0A1X6YUG9"/>
<dbReference type="SUPFAM" id="SSF47175">
    <property type="entry name" value="Cytochromes"/>
    <property type="match status" value="1"/>
</dbReference>
<accession>A0A1X6YUG9</accession>
<reference evidence="2 3" key="1">
    <citation type="submission" date="2017-03" db="EMBL/GenBank/DDBJ databases">
        <authorList>
            <person name="Afonso C.L."/>
            <person name="Miller P.J."/>
            <person name="Scott M.A."/>
            <person name="Spackman E."/>
            <person name="Goraichik I."/>
            <person name="Dimitrov K.M."/>
            <person name="Suarez D.L."/>
            <person name="Swayne D.E."/>
        </authorList>
    </citation>
    <scope>NUCLEOTIDE SEQUENCE [LARGE SCALE GENOMIC DNA]</scope>
    <source>
        <strain evidence="2 3">CECT 7450</strain>
    </source>
</reference>
<gene>
    <name evidence="2" type="primary">cycC</name>
    <name evidence="2" type="ORF">ROA7450_01431</name>
</gene>
<keyword evidence="3" id="KW-1185">Reference proteome</keyword>
<sequence length="155" mass="17177">MNSIVRKFTSNPFQISMICLALGASFALAHSEIENPTVLKRVHAMEDMEEARLTLSEMAQGLRGFDALSAERARARLIQQSADLPKLFKSPQMDPKTTALQVIWGNWRDFKVKSNKMKKASKGLNVSSVASLRTGLPALENACQACHRAYRQAGQ</sequence>
<dbReference type="PROSITE" id="PS51009">
    <property type="entry name" value="CYTCII"/>
    <property type="match status" value="1"/>
</dbReference>
<protein>
    <submittedName>
        <fullName evidence="2">Cytochrome c-555</fullName>
    </submittedName>
</protein>
<dbReference type="GO" id="GO:0009055">
    <property type="term" value="F:electron transfer activity"/>
    <property type="evidence" value="ECO:0007669"/>
    <property type="project" value="InterPro"/>
</dbReference>
<feature type="chain" id="PRO_5012439994" evidence="1">
    <location>
        <begin position="30"/>
        <end position="155"/>
    </location>
</feature>
<dbReference type="Proteomes" id="UP000193061">
    <property type="component" value="Unassembled WGS sequence"/>
</dbReference>
<dbReference type="GO" id="GO:0005506">
    <property type="term" value="F:iron ion binding"/>
    <property type="evidence" value="ECO:0007669"/>
    <property type="project" value="InterPro"/>
</dbReference>
<dbReference type="Gene3D" id="1.20.120.10">
    <property type="entry name" value="Cytochrome c/b562"/>
    <property type="match status" value="1"/>
</dbReference>
<dbReference type="InterPro" id="IPR010980">
    <property type="entry name" value="Cyt_c/b562"/>
</dbReference>
<dbReference type="GO" id="GO:0020037">
    <property type="term" value="F:heme binding"/>
    <property type="evidence" value="ECO:0007669"/>
    <property type="project" value="InterPro"/>
</dbReference>
<keyword evidence="1" id="KW-0732">Signal</keyword>
<dbReference type="InterPro" id="IPR002321">
    <property type="entry name" value="Cyt_c_II"/>
</dbReference>
<dbReference type="EMBL" id="FWFX01000003">
    <property type="protein sequence ID" value="SLN31837.1"/>
    <property type="molecule type" value="Genomic_DNA"/>
</dbReference>
<name>A0A1X6YUG9_9RHOB</name>
<dbReference type="Pfam" id="PF01322">
    <property type="entry name" value="Cytochrom_C_2"/>
    <property type="match status" value="1"/>
</dbReference>
<organism evidence="2 3">
    <name type="scientific">Roseovarius albus</name>
    <dbReference type="NCBI Taxonomy" id="1247867"/>
    <lineage>
        <taxon>Bacteria</taxon>
        <taxon>Pseudomonadati</taxon>
        <taxon>Pseudomonadota</taxon>
        <taxon>Alphaproteobacteria</taxon>
        <taxon>Rhodobacterales</taxon>
        <taxon>Roseobacteraceae</taxon>
        <taxon>Roseovarius</taxon>
    </lineage>
</organism>
<feature type="signal peptide" evidence="1">
    <location>
        <begin position="1"/>
        <end position="29"/>
    </location>
</feature>
<evidence type="ECO:0000313" key="2">
    <source>
        <dbReference type="EMBL" id="SLN31837.1"/>
    </source>
</evidence>
<evidence type="ECO:0000313" key="3">
    <source>
        <dbReference type="Proteomes" id="UP000193061"/>
    </source>
</evidence>
<dbReference type="GO" id="GO:0022900">
    <property type="term" value="P:electron transport chain"/>
    <property type="evidence" value="ECO:0007669"/>
    <property type="project" value="InterPro"/>
</dbReference>
<proteinExistence type="predicted"/>